<dbReference type="AlphaFoldDB" id="A0A8J5UYN3"/>
<dbReference type="Proteomes" id="UP000694255">
    <property type="component" value="Unassembled WGS sequence"/>
</dbReference>
<keyword evidence="5" id="KW-0747">Spliceosome</keyword>
<feature type="region of interest" description="Disordered" evidence="8">
    <location>
        <begin position="110"/>
        <end position="165"/>
    </location>
</feature>
<dbReference type="GO" id="GO:0008380">
    <property type="term" value="P:RNA splicing"/>
    <property type="evidence" value="ECO:0007669"/>
    <property type="project" value="UniProtKB-KW"/>
</dbReference>
<feature type="compositionally biased region" description="Basic and acidic residues" evidence="8">
    <location>
        <begin position="121"/>
        <end position="145"/>
    </location>
</feature>
<feature type="region of interest" description="Disordered" evidence="8">
    <location>
        <begin position="1"/>
        <end position="45"/>
    </location>
</feature>
<protein>
    <recommendedName>
        <fullName evidence="3">Pre-mRNA-splicing factor CWC21</fullName>
    </recommendedName>
</protein>
<dbReference type="GO" id="GO:0006397">
    <property type="term" value="P:mRNA processing"/>
    <property type="evidence" value="ECO:0007669"/>
    <property type="project" value="UniProtKB-KW"/>
</dbReference>
<name>A0A8J5UYN3_9ASCO</name>
<evidence type="ECO:0000256" key="8">
    <source>
        <dbReference type="SAM" id="MobiDB-lite"/>
    </source>
</evidence>
<feature type="domain" description="CWF21" evidence="9">
    <location>
        <begin position="65"/>
        <end position="110"/>
    </location>
</feature>
<keyword evidence="11" id="KW-1185">Reference proteome</keyword>
<evidence type="ECO:0000256" key="4">
    <source>
        <dbReference type="ARBA" id="ARBA00022664"/>
    </source>
</evidence>
<accession>A0A8J5UYN3</accession>
<evidence type="ECO:0000256" key="7">
    <source>
        <dbReference type="ARBA" id="ARBA00023242"/>
    </source>
</evidence>
<evidence type="ECO:0000256" key="3">
    <source>
        <dbReference type="ARBA" id="ARBA00020641"/>
    </source>
</evidence>
<dbReference type="GeneID" id="73468782"/>
<comment type="caution">
    <text evidence="10">The sequence shown here is derived from an EMBL/GenBank/DDBJ whole genome shotgun (WGS) entry which is preliminary data.</text>
</comment>
<dbReference type="SMART" id="SM01115">
    <property type="entry name" value="cwf21"/>
    <property type="match status" value="1"/>
</dbReference>
<evidence type="ECO:0000256" key="6">
    <source>
        <dbReference type="ARBA" id="ARBA00023187"/>
    </source>
</evidence>
<feature type="compositionally biased region" description="Basic and acidic residues" evidence="8">
    <location>
        <begin position="36"/>
        <end position="45"/>
    </location>
</feature>
<evidence type="ECO:0000256" key="2">
    <source>
        <dbReference type="ARBA" id="ARBA00005954"/>
    </source>
</evidence>
<evidence type="ECO:0000313" key="11">
    <source>
        <dbReference type="Proteomes" id="UP000694255"/>
    </source>
</evidence>
<dbReference type="RefSeq" id="XP_049264707.1">
    <property type="nucleotide sequence ID" value="XM_049405682.1"/>
</dbReference>
<dbReference type="CDD" id="cd21372">
    <property type="entry name" value="cwf21_CWC21-like"/>
    <property type="match status" value="1"/>
</dbReference>
<dbReference type="PANTHER" id="PTHR36562">
    <property type="entry name" value="SERINE/ARGININE REPETITIVE MATRIX 2"/>
    <property type="match status" value="1"/>
</dbReference>
<dbReference type="InterPro" id="IPR051372">
    <property type="entry name" value="CWC21"/>
</dbReference>
<keyword evidence="7" id="KW-0539">Nucleus</keyword>
<evidence type="ECO:0000259" key="9">
    <source>
        <dbReference type="SMART" id="SM01115"/>
    </source>
</evidence>
<comment type="similarity">
    <text evidence="2">Belongs to the CWC21 family.</text>
</comment>
<proteinExistence type="inferred from homology"/>
<evidence type="ECO:0000256" key="5">
    <source>
        <dbReference type="ARBA" id="ARBA00022728"/>
    </source>
</evidence>
<sequence>MSYNGIGLQTPRGTATSGYVQKNVSSKAKNPGYYQQRKENEKQQVSKGKLLIEKINKQQAKEEIVKHEKLRQIEVKCCELRDDLEDEDVDDKEIDKRVDELRKKLLKELESPRPTVQNKSDSVDKIEAEASRINEDKDQKTEKSASTKRFGYVPRYPSERPDKAT</sequence>
<dbReference type="EMBL" id="JAGSYN010000081">
    <property type="protein sequence ID" value="KAG7664475.1"/>
    <property type="molecule type" value="Genomic_DNA"/>
</dbReference>
<evidence type="ECO:0000256" key="1">
    <source>
        <dbReference type="ARBA" id="ARBA00004123"/>
    </source>
</evidence>
<dbReference type="InterPro" id="IPR013170">
    <property type="entry name" value="mRNA_splic_Cwf21_dom"/>
</dbReference>
<dbReference type="PANTHER" id="PTHR36562:SF5">
    <property type="entry name" value="SERINE_ARGININE REPETITIVE MATRIX 2"/>
    <property type="match status" value="1"/>
</dbReference>
<dbReference type="Pfam" id="PF08312">
    <property type="entry name" value="cwf21"/>
    <property type="match status" value="1"/>
</dbReference>
<comment type="subcellular location">
    <subcellularLocation>
        <location evidence="1">Nucleus</location>
    </subcellularLocation>
</comment>
<keyword evidence="4" id="KW-0507">mRNA processing</keyword>
<reference evidence="10 11" key="1">
    <citation type="journal article" date="2021" name="DNA Res.">
        <title>Genome analysis of Candida subhashii reveals its hybrid nature and dual mitochondrial genome conformations.</title>
        <authorList>
            <person name="Mixao V."/>
            <person name="Hegedusova E."/>
            <person name="Saus E."/>
            <person name="Pryszcz L.P."/>
            <person name="Cillingova A."/>
            <person name="Nosek J."/>
            <person name="Gabaldon T."/>
        </authorList>
    </citation>
    <scope>NUCLEOTIDE SEQUENCE [LARGE SCALE GENOMIC DNA]</scope>
    <source>
        <strain evidence="10 11">CBS 10753</strain>
    </source>
</reference>
<dbReference type="GO" id="GO:0005681">
    <property type="term" value="C:spliceosomal complex"/>
    <property type="evidence" value="ECO:0007669"/>
    <property type="project" value="UniProtKB-KW"/>
</dbReference>
<keyword evidence="6" id="KW-0508">mRNA splicing</keyword>
<organism evidence="10 11">
    <name type="scientific">[Candida] subhashii</name>
    <dbReference type="NCBI Taxonomy" id="561895"/>
    <lineage>
        <taxon>Eukaryota</taxon>
        <taxon>Fungi</taxon>
        <taxon>Dikarya</taxon>
        <taxon>Ascomycota</taxon>
        <taxon>Saccharomycotina</taxon>
        <taxon>Pichiomycetes</taxon>
        <taxon>Debaryomycetaceae</taxon>
        <taxon>Spathaspora</taxon>
    </lineage>
</organism>
<evidence type="ECO:0000313" key="10">
    <source>
        <dbReference type="EMBL" id="KAG7664475.1"/>
    </source>
</evidence>
<gene>
    <name evidence="10" type="ORF">J8A68_001981</name>
</gene>
<dbReference type="OrthoDB" id="10267305at2759"/>
<feature type="compositionally biased region" description="Polar residues" evidence="8">
    <location>
        <begin position="11"/>
        <end position="28"/>
    </location>
</feature>